<dbReference type="SMART" id="SM00304">
    <property type="entry name" value="HAMP"/>
    <property type="match status" value="2"/>
</dbReference>
<evidence type="ECO:0000313" key="10">
    <source>
        <dbReference type="Proteomes" id="UP001157126"/>
    </source>
</evidence>
<dbReference type="PROSITE" id="PS50885">
    <property type="entry name" value="HAMP"/>
    <property type="match status" value="1"/>
</dbReference>
<evidence type="ECO:0000256" key="3">
    <source>
        <dbReference type="ARBA" id="ARBA00023224"/>
    </source>
</evidence>
<dbReference type="CDD" id="cd06225">
    <property type="entry name" value="HAMP"/>
    <property type="match status" value="1"/>
</dbReference>
<proteinExistence type="inferred from homology"/>
<keyword evidence="1 6" id="KW-0812">Transmembrane</keyword>
<sequence>MRVTREKGPIRMSASPPRRSSLGVRTKILLVGAIGLLGALALAGVNAWSLSAMNAAADEIDAAYTVEKAALLVLADAERLNGHQNGFLLDIIVNGTGAGKSERAHYEEAATSIGQRLASFPPLQRDLGRTSLEETRAGYARFSEIDGQIMALVERGDDASLRRADELARGEATQVAAQMEEAIDRLIQSAETRVAAAMAAKSSTSSTATAVMILTVVLVTALLVAVSLLIARKILRAVRSVQASLEAMGRGDLRVPAQVESDDEVGRMAQAAEATRLSMAELLGQVGQVSTTVAAASEHLSRTAAQVGSTSENATHQLVSVAASADDVSRNVQTVAAGTEEMTASIREIAKSANDAAGVAAQAVSVADVTNRTVGKLGTSSAEIGQVVKSITSIAEQTNLLALNATIEAARAGEAGKGFAVVANEVKDLAQETAKATEDIGARVDAIQLDTEAAVAAIGEISAIIAQINDTQATIASAVEEQTATTNEMSRNVTDAASGSTSIAANVASAAGGARQATDGAQASAQAADELAGHAAELQRLLSRFSYS</sequence>
<dbReference type="EMBL" id="BSUO01000001">
    <property type="protein sequence ID" value="GMA40152.1"/>
    <property type="molecule type" value="Genomic_DNA"/>
</dbReference>
<evidence type="ECO:0000256" key="4">
    <source>
        <dbReference type="ARBA" id="ARBA00029447"/>
    </source>
</evidence>
<protein>
    <recommendedName>
        <fullName evidence="11">Methyl-accepting chemotaxis protein</fullName>
    </recommendedName>
</protein>
<evidence type="ECO:0000256" key="1">
    <source>
        <dbReference type="ARBA" id="ARBA00022692"/>
    </source>
</evidence>
<evidence type="ECO:0000256" key="6">
    <source>
        <dbReference type="SAM" id="Phobius"/>
    </source>
</evidence>
<keyword evidence="6" id="KW-0472">Membrane</keyword>
<comment type="caution">
    <text evidence="9">The sequence shown here is derived from an EMBL/GenBank/DDBJ whole genome shotgun (WGS) entry which is preliminary data.</text>
</comment>
<dbReference type="InterPro" id="IPR004090">
    <property type="entry name" value="Chemotax_Me-accpt_rcpt"/>
</dbReference>
<dbReference type="PRINTS" id="PR00260">
    <property type="entry name" value="CHEMTRNSDUCR"/>
</dbReference>
<dbReference type="Gene3D" id="1.10.287.950">
    <property type="entry name" value="Methyl-accepting chemotaxis protein"/>
    <property type="match status" value="1"/>
</dbReference>
<keyword evidence="2 6" id="KW-1133">Transmembrane helix</keyword>
<feature type="domain" description="HAMP" evidence="8">
    <location>
        <begin position="232"/>
        <end position="284"/>
    </location>
</feature>
<comment type="similarity">
    <text evidence="4">Belongs to the methyl-accepting chemotaxis (MCP) protein family.</text>
</comment>
<feature type="domain" description="Methyl-accepting transducer" evidence="7">
    <location>
        <begin position="289"/>
        <end position="532"/>
    </location>
</feature>
<dbReference type="PANTHER" id="PTHR32089:SF112">
    <property type="entry name" value="LYSOZYME-LIKE PROTEIN-RELATED"/>
    <property type="match status" value="1"/>
</dbReference>
<feature type="transmembrane region" description="Helical" evidence="6">
    <location>
        <begin position="210"/>
        <end position="231"/>
    </location>
</feature>
<reference evidence="10" key="1">
    <citation type="journal article" date="2019" name="Int. J. Syst. Evol. Microbiol.">
        <title>The Global Catalogue of Microorganisms (GCM) 10K type strain sequencing project: providing services to taxonomists for standard genome sequencing and annotation.</title>
        <authorList>
            <consortium name="The Broad Institute Genomics Platform"/>
            <consortium name="The Broad Institute Genome Sequencing Center for Infectious Disease"/>
            <person name="Wu L."/>
            <person name="Ma J."/>
        </authorList>
    </citation>
    <scope>NUCLEOTIDE SEQUENCE [LARGE SCALE GENOMIC DNA]</scope>
    <source>
        <strain evidence="10">NBRC 113072</strain>
    </source>
</reference>
<dbReference type="PANTHER" id="PTHR32089">
    <property type="entry name" value="METHYL-ACCEPTING CHEMOTAXIS PROTEIN MCPB"/>
    <property type="match status" value="1"/>
</dbReference>
<accession>A0ABQ6IQJ4</accession>
<keyword evidence="10" id="KW-1185">Reference proteome</keyword>
<dbReference type="Pfam" id="PF00672">
    <property type="entry name" value="HAMP"/>
    <property type="match status" value="1"/>
</dbReference>
<dbReference type="InterPro" id="IPR004089">
    <property type="entry name" value="MCPsignal_dom"/>
</dbReference>
<evidence type="ECO:0000259" key="7">
    <source>
        <dbReference type="PROSITE" id="PS50111"/>
    </source>
</evidence>
<dbReference type="SUPFAM" id="SSF58104">
    <property type="entry name" value="Methyl-accepting chemotaxis protein (MCP) signaling domain"/>
    <property type="match status" value="1"/>
</dbReference>
<organism evidence="9 10">
    <name type="scientific">Mobilicoccus caccae</name>
    <dbReference type="NCBI Taxonomy" id="1859295"/>
    <lineage>
        <taxon>Bacteria</taxon>
        <taxon>Bacillati</taxon>
        <taxon>Actinomycetota</taxon>
        <taxon>Actinomycetes</taxon>
        <taxon>Micrococcales</taxon>
        <taxon>Dermatophilaceae</taxon>
        <taxon>Mobilicoccus</taxon>
    </lineage>
</organism>
<dbReference type="Proteomes" id="UP001157126">
    <property type="component" value="Unassembled WGS sequence"/>
</dbReference>
<keyword evidence="3 5" id="KW-0807">Transducer</keyword>
<dbReference type="InterPro" id="IPR003660">
    <property type="entry name" value="HAMP_dom"/>
</dbReference>
<dbReference type="PROSITE" id="PS50111">
    <property type="entry name" value="CHEMOTAXIS_TRANSDUC_2"/>
    <property type="match status" value="1"/>
</dbReference>
<evidence type="ECO:0000259" key="8">
    <source>
        <dbReference type="PROSITE" id="PS50885"/>
    </source>
</evidence>
<evidence type="ECO:0000256" key="2">
    <source>
        <dbReference type="ARBA" id="ARBA00022989"/>
    </source>
</evidence>
<name>A0ABQ6IQJ4_9MICO</name>
<dbReference type="Pfam" id="PF00015">
    <property type="entry name" value="MCPsignal"/>
    <property type="match status" value="1"/>
</dbReference>
<evidence type="ECO:0000256" key="5">
    <source>
        <dbReference type="PROSITE-ProRule" id="PRU00284"/>
    </source>
</evidence>
<evidence type="ECO:0008006" key="11">
    <source>
        <dbReference type="Google" id="ProtNLM"/>
    </source>
</evidence>
<evidence type="ECO:0000313" key="9">
    <source>
        <dbReference type="EMBL" id="GMA40152.1"/>
    </source>
</evidence>
<dbReference type="SMART" id="SM00283">
    <property type="entry name" value="MA"/>
    <property type="match status" value="1"/>
</dbReference>
<gene>
    <name evidence="9" type="ORF">GCM10025883_21970</name>
</gene>